<evidence type="ECO:0000313" key="2">
    <source>
        <dbReference type="Proteomes" id="UP001152795"/>
    </source>
</evidence>
<organism evidence="1 2">
    <name type="scientific">Paramuricea clavata</name>
    <name type="common">Red gorgonian</name>
    <name type="synonym">Violescent sea-whip</name>
    <dbReference type="NCBI Taxonomy" id="317549"/>
    <lineage>
        <taxon>Eukaryota</taxon>
        <taxon>Metazoa</taxon>
        <taxon>Cnidaria</taxon>
        <taxon>Anthozoa</taxon>
        <taxon>Octocorallia</taxon>
        <taxon>Malacalcyonacea</taxon>
        <taxon>Plexauridae</taxon>
        <taxon>Paramuricea</taxon>
    </lineage>
</organism>
<protein>
    <submittedName>
        <fullName evidence="1">E3 ubiquitin- ligase DZIP3</fullName>
    </submittedName>
</protein>
<name>A0A6S7GUT7_PARCT</name>
<keyword evidence="1" id="KW-0436">Ligase</keyword>
<dbReference type="OrthoDB" id="5978872at2759"/>
<dbReference type="EMBL" id="CACRXK020001304">
    <property type="protein sequence ID" value="CAB3988301.1"/>
    <property type="molecule type" value="Genomic_DNA"/>
</dbReference>
<gene>
    <name evidence="1" type="ORF">PACLA_8A024125</name>
</gene>
<comment type="caution">
    <text evidence="1">The sequence shown here is derived from an EMBL/GenBank/DDBJ whole genome shotgun (WGS) entry which is preliminary data.</text>
</comment>
<sequence length="224" mass="24965">MTDPLKKDEKWPPSVCGKILPEANQIAVEFQPEQEKCGGAVVNTNVHKNPDVETVQPNTPVESIVDSSTPSLQPVHAHTVRAKLPKLESPVDGTGKICDCGVFINISELQVCSKNTLIKRTHIHELLNAQPVYSARDCGRLRVLFDKIETHYCGLEALGVDEATYSDIVVPAILEKMPEVVCLTITCDKLHSDWSVNDVVTALEKEIELREEYQTNRQERGRLE</sequence>
<dbReference type="GO" id="GO:0016874">
    <property type="term" value="F:ligase activity"/>
    <property type="evidence" value="ECO:0007669"/>
    <property type="project" value="UniProtKB-KW"/>
</dbReference>
<dbReference type="AlphaFoldDB" id="A0A6S7GUT7"/>
<accession>A0A6S7GUT7</accession>
<evidence type="ECO:0000313" key="1">
    <source>
        <dbReference type="EMBL" id="CAB3988301.1"/>
    </source>
</evidence>
<dbReference type="Proteomes" id="UP001152795">
    <property type="component" value="Unassembled WGS sequence"/>
</dbReference>
<reference evidence="1" key="1">
    <citation type="submission" date="2020-04" db="EMBL/GenBank/DDBJ databases">
        <authorList>
            <person name="Alioto T."/>
            <person name="Alioto T."/>
            <person name="Gomez Garrido J."/>
        </authorList>
    </citation>
    <scope>NUCLEOTIDE SEQUENCE</scope>
    <source>
        <strain evidence="1">A484AB</strain>
    </source>
</reference>
<keyword evidence="2" id="KW-1185">Reference proteome</keyword>
<proteinExistence type="predicted"/>